<keyword evidence="9 11" id="KW-0368">Histidine biosynthesis</keyword>
<dbReference type="GeneID" id="10492534"/>
<sequence>MRVIPSIDISKGNAVKRIRGREGTGLLLGDPLKISSELRSIGYSSVHVVDLDAAEGKGDNLALIKSIIAQGFEEISVGGGIRDRQKVTKLIELGVTKVVMSTLPFTDPSLFRQATEGFQDNVLVAIDYCNEEVLIRGWKESALTLRKAIQLVNSFNVRGVMFTYVCNEGTQKGIDRDVEKYLNEIKGEKGYAGGVGSLEDLIKLRDMGFDYAIVGMSLYGGVIRGVKSV</sequence>
<dbReference type="Pfam" id="PF00977">
    <property type="entry name" value="His_biosynth"/>
    <property type="match status" value="1"/>
</dbReference>
<gene>
    <name evidence="12" type="ordered locus">Mcup_0340</name>
</gene>
<organism evidence="12 13">
    <name type="scientific">Metallosphaera cuprina (strain Ar-4)</name>
    <dbReference type="NCBI Taxonomy" id="1006006"/>
    <lineage>
        <taxon>Archaea</taxon>
        <taxon>Thermoproteota</taxon>
        <taxon>Thermoprotei</taxon>
        <taxon>Sulfolobales</taxon>
        <taxon>Sulfolobaceae</taxon>
        <taxon>Metallosphaera</taxon>
    </lineage>
</organism>
<name>F4FZD9_METCR</name>
<dbReference type="InterPro" id="IPR006062">
    <property type="entry name" value="His_biosynth"/>
</dbReference>
<keyword evidence="13" id="KW-1185">Reference proteome</keyword>
<dbReference type="HOGENOM" id="CLU_048577_1_1_2"/>
<reference evidence="12 13" key="1">
    <citation type="journal article" date="2011" name="J. Bacteriol.">
        <title>Complete genome sequence of Metallosphaera cuprina, a metal sulfide-oxidizing archaeon from a hot spring.</title>
        <authorList>
            <person name="Liu L.J."/>
            <person name="You X.Y."/>
            <person name="Zheng H."/>
            <person name="Wang S."/>
            <person name="Jiang C.Y."/>
            <person name="Liu S.J."/>
        </authorList>
    </citation>
    <scope>NUCLEOTIDE SEQUENCE [LARGE SCALE GENOMIC DNA]</scope>
    <source>
        <strain evidence="12 13">Ar-4</strain>
    </source>
</reference>
<evidence type="ECO:0000256" key="9">
    <source>
        <dbReference type="ARBA" id="ARBA00023102"/>
    </source>
</evidence>
<dbReference type="PANTHER" id="PTHR43090">
    <property type="entry name" value="1-(5-PHOSPHORIBOSYL)-5-[(5-PHOSPHORIBOSYLAMINO)METHYLIDENEAMINO] IMIDAZOLE-4-CARBOXAMIDE ISOMERASE"/>
    <property type="match status" value="1"/>
</dbReference>
<dbReference type="PANTHER" id="PTHR43090:SF2">
    <property type="entry name" value="1-(5-PHOSPHORIBOSYL)-5-[(5-PHOSPHORIBOSYLAMINO)METHYLIDENEAMINO] IMIDAZOLE-4-CARBOXAMIDE ISOMERASE"/>
    <property type="match status" value="1"/>
</dbReference>
<accession>F4FZD9</accession>
<keyword evidence="7" id="KW-0963">Cytoplasm</keyword>
<dbReference type="InterPro" id="IPR011060">
    <property type="entry name" value="RibuloseP-bd_barrel"/>
</dbReference>
<evidence type="ECO:0000256" key="4">
    <source>
        <dbReference type="ARBA" id="ARBA00009667"/>
    </source>
</evidence>
<evidence type="ECO:0000256" key="7">
    <source>
        <dbReference type="ARBA" id="ARBA00022490"/>
    </source>
</evidence>
<evidence type="ECO:0000256" key="3">
    <source>
        <dbReference type="ARBA" id="ARBA00005133"/>
    </source>
</evidence>
<dbReference type="GO" id="GO:0003949">
    <property type="term" value="F:1-(5-phosphoribosyl)-5-[(5-phosphoribosylamino)methylideneamino]imidazole-4-carboxamide isomerase activity"/>
    <property type="evidence" value="ECO:0007669"/>
    <property type="project" value="UniProtKB-EC"/>
</dbReference>
<dbReference type="InterPro" id="IPR023016">
    <property type="entry name" value="HisA/PriA"/>
</dbReference>
<protein>
    <recommendedName>
        <fullName evidence="6">1-(5-phosphoribosyl)-5-[(5-phosphoribosylamino)methylideneamino] imidazole-4-carboxamide isomerase</fullName>
        <ecNumber evidence="5">5.3.1.16</ecNumber>
    </recommendedName>
</protein>
<dbReference type="SUPFAM" id="SSF51366">
    <property type="entry name" value="Ribulose-phoshate binding barrel"/>
    <property type="match status" value="1"/>
</dbReference>
<dbReference type="GO" id="GO:0005737">
    <property type="term" value="C:cytoplasm"/>
    <property type="evidence" value="ECO:0007669"/>
    <property type="project" value="UniProtKB-SubCell"/>
</dbReference>
<comment type="catalytic activity">
    <reaction evidence="1">
        <text>1-(5-phospho-beta-D-ribosyl)-5-[(5-phospho-beta-D-ribosylamino)methylideneamino]imidazole-4-carboxamide = 5-[(5-phospho-1-deoxy-D-ribulos-1-ylimino)methylamino]-1-(5-phospho-beta-D-ribosyl)imidazole-4-carboxamide</text>
        <dbReference type="Rhea" id="RHEA:15469"/>
        <dbReference type="ChEBI" id="CHEBI:58435"/>
        <dbReference type="ChEBI" id="CHEBI:58525"/>
        <dbReference type="EC" id="5.3.1.16"/>
    </reaction>
</comment>
<evidence type="ECO:0000256" key="11">
    <source>
        <dbReference type="RuleBase" id="RU003657"/>
    </source>
</evidence>
<dbReference type="EMBL" id="CP002656">
    <property type="protein sequence ID" value="AEB94448.1"/>
    <property type="molecule type" value="Genomic_DNA"/>
</dbReference>
<keyword evidence="8 11" id="KW-0028">Amino-acid biosynthesis</keyword>
<dbReference type="OrthoDB" id="52866at2157"/>
<comment type="similarity">
    <text evidence="4 11">Belongs to the HisA/HisF family.</text>
</comment>
<dbReference type="eggNOG" id="arCOG00618">
    <property type="taxonomic scope" value="Archaea"/>
</dbReference>
<dbReference type="InterPro" id="IPR044524">
    <property type="entry name" value="Isoase_HisA-like"/>
</dbReference>
<evidence type="ECO:0000256" key="1">
    <source>
        <dbReference type="ARBA" id="ARBA00000901"/>
    </source>
</evidence>
<evidence type="ECO:0000256" key="6">
    <source>
        <dbReference type="ARBA" id="ARBA00018464"/>
    </source>
</evidence>
<dbReference type="Proteomes" id="UP000007812">
    <property type="component" value="Chromosome"/>
</dbReference>
<dbReference type="RefSeq" id="WP_013736946.1">
    <property type="nucleotide sequence ID" value="NC_015435.1"/>
</dbReference>
<dbReference type="PATRIC" id="fig|1006006.8.peg.341"/>
<evidence type="ECO:0000256" key="8">
    <source>
        <dbReference type="ARBA" id="ARBA00022605"/>
    </source>
</evidence>
<dbReference type="NCBIfam" id="NF010113">
    <property type="entry name" value="PRK13586.1"/>
    <property type="match status" value="1"/>
</dbReference>
<evidence type="ECO:0000256" key="5">
    <source>
        <dbReference type="ARBA" id="ARBA00012550"/>
    </source>
</evidence>
<dbReference type="GO" id="GO:0000162">
    <property type="term" value="P:L-tryptophan biosynthetic process"/>
    <property type="evidence" value="ECO:0007669"/>
    <property type="project" value="TreeGrafter"/>
</dbReference>
<dbReference type="CDD" id="cd04732">
    <property type="entry name" value="HisA"/>
    <property type="match status" value="1"/>
</dbReference>
<dbReference type="AlphaFoldDB" id="F4FZD9"/>
<evidence type="ECO:0000313" key="12">
    <source>
        <dbReference type="EMBL" id="AEB94448.1"/>
    </source>
</evidence>
<evidence type="ECO:0000313" key="13">
    <source>
        <dbReference type="Proteomes" id="UP000007812"/>
    </source>
</evidence>
<dbReference type="EC" id="5.3.1.16" evidence="5"/>
<dbReference type="KEGG" id="mcn:Mcup_0340"/>
<keyword evidence="10" id="KW-0413">Isomerase</keyword>
<dbReference type="Gene3D" id="3.20.20.70">
    <property type="entry name" value="Aldolase class I"/>
    <property type="match status" value="1"/>
</dbReference>
<dbReference type="STRING" id="1006006.Mcup_0340"/>
<comment type="subcellular location">
    <subcellularLocation>
        <location evidence="2">Cytoplasm</location>
    </subcellularLocation>
</comment>
<evidence type="ECO:0000256" key="10">
    <source>
        <dbReference type="ARBA" id="ARBA00023235"/>
    </source>
</evidence>
<dbReference type="GO" id="GO:0000105">
    <property type="term" value="P:L-histidine biosynthetic process"/>
    <property type="evidence" value="ECO:0007669"/>
    <property type="project" value="UniProtKB-UniPathway"/>
</dbReference>
<proteinExistence type="inferred from homology"/>
<evidence type="ECO:0000256" key="2">
    <source>
        <dbReference type="ARBA" id="ARBA00004496"/>
    </source>
</evidence>
<comment type="pathway">
    <text evidence="3">Amino-acid biosynthesis; L-histidine biosynthesis; L-histidine from 5-phospho-alpha-D-ribose 1-diphosphate: step 4/9.</text>
</comment>
<dbReference type="InterPro" id="IPR013785">
    <property type="entry name" value="Aldolase_TIM"/>
</dbReference>
<dbReference type="UniPathway" id="UPA00031">
    <property type="reaction ID" value="UER00009"/>
</dbReference>